<dbReference type="InterPro" id="IPR019554">
    <property type="entry name" value="Soluble_ligand-bd"/>
</dbReference>
<dbReference type="GO" id="GO:0015627">
    <property type="term" value="C:type II protein secretion system complex"/>
    <property type="evidence" value="ECO:0007669"/>
    <property type="project" value="TreeGrafter"/>
</dbReference>
<dbReference type="NCBIfam" id="TIGR00426">
    <property type="entry name" value="competence protein ComEA helix-hairpin-helix repeat region"/>
    <property type="match status" value="1"/>
</dbReference>
<name>A0A1M6WT43_9FIRM</name>
<dbReference type="AlphaFoldDB" id="A0A1M6WT43"/>
<reference evidence="3" key="1">
    <citation type="submission" date="2016-11" db="EMBL/GenBank/DDBJ databases">
        <authorList>
            <person name="Varghese N."/>
            <person name="Submissions S."/>
        </authorList>
    </citation>
    <scope>NUCLEOTIDE SEQUENCE [LARGE SCALE GENOMIC DNA]</scope>
    <source>
        <strain evidence="3">DSM 10349</strain>
    </source>
</reference>
<accession>A0A1M6WT43</accession>
<evidence type="ECO:0000259" key="1">
    <source>
        <dbReference type="SMART" id="SM00278"/>
    </source>
</evidence>
<dbReference type="InterPro" id="IPR010994">
    <property type="entry name" value="RuvA_2-like"/>
</dbReference>
<dbReference type="PANTHER" id="PTHR21180:SF32">
    <property type="entry name" value="ENDONUCLEASE_EXONUCLEASE_PHOSPHATASE FAMILY DOMAIN-CONTAINING PROTEIN 1"/>
    <property type="match status" value="1"/>
</dbReference>
<protein>
    <submittedName>
        <fullName evidence="2">Competence protein ComEA</fullName>
    </submittedName>
</protein>
<dbReference type="GO" id="GO:0003677">
    <property type="term" value="F:DNA binding"/>
    <property type="evidence" value="ECO:0007669"/>
    <property type="project" value="InterPro"/>
</dbReference>
<dbReference type="InterPro" id="IPR051675">
    <property type="entry name" value="Endo/Exo/Phosphatase_dom_1"/>
</dbReference>
<dbReference type="GO" id="GO:0015628">
    <property type="term" value="P:protein secretion by the type II secretion system"/>
    <property type="evidence" value="ECO:0007669"/>
    <property type="project" value="TreeGrafter"/>
</dbReference>
<dbReference type="STRING" id="1121421.SAMN02745123_03762"/>
<dbReference type="Gene3D" id="1.10.150.320">
    <property type="entry name" value="Photosystem II 12 kDa extrinsic protein"/>
    <property type="match status" value="1"/>
</dbReference>
<dbReference type="Gene3D" id="3.10.560.10">
    <property type="entry name" value="Outer membrane lipoprotein wza domain like"/>
    <property type="match status" value="1"/>
</dbReference>
<dbReference type="Pfam" id="PF10531">
    <property type="entry name" value="SLBB"/>
    <property type="match status" value="1"/>
</dbReference>
<evidence type="ECO:0000313" key="2">
    <source>
        <dbReference type="EMBL" id="SHK96940.1"/>
    </source>
</evidence>
<feature type="domain" description="Helix-hairpin-helix DNA-binding motif class 1" evidence="1">
    <location>
        <begin position="157"/>
        <end position="176"/>
    </location>
</feature>
<dbReference type="Pfam" id="PF12836">
    <property type="entry name" value="HHH_3"/>
    <property type="match status" value="1"/>
</dbReference>
<evidence type="ECO:0000313" key="3">
    <source>
        <dbReference type="Proteomes" id="UP000183997"/>
    </source>
</evidence>
<dbReference type="InterPro" id="IPR003583">
    <property type="entry name" value="Hlx-hairpin-Hlx_DNA-bd_motif"/>
</dbReference>
<keyword evidence="3" id="KW-1185">Reference proteome</keyword>
<dbReference type="PANTHER" id="PTHR21180">
    <property type="entry name" value="ENDONUCLEASE/EXONUCLEASE/PHOSPHATASE FAMILY DOMAIN-CONTAINING PROTEIN 1"/>
    <property type="match status" value="1"/>
</dbReference>
<dbReference type="EMBL" id="FRAR01000034">
    <property type="protein sequence ID" value="SHK96940.1"/>
    <property type="molecule type" value="Genomic_DNA"/>
</dbReference>
<organism evidence="2 3">
    <name type="scientific">Desulforamulus aeronauticus DSM 10349</name>
    <dbReference type="NCBI Taxonomy" id="1121421"/>
    <lineage>
        <taxon>Bacteria</taxon>
        <taxon>Bacillati</taxon>
        <taxon>Bacillota</taxon>
        <taxon>Clostridia</taxon>
        <taxon>Eubacteriales</taxon>
        <taxon>Peptococcaceae</taxon>
        <taxon>Desulforamulus</taxon>
    </lineage>
</organism>
<dbReference type="Proteomes" id="UP000183997">
    <property type="component" value="Unassembled WGS sequence"/>
</dbReference>
<gene>
    <name evidence="2" type="ORF">SAMN02745123_03762</name>
</gene>
<dbReference type="SMART" id="SM00278">
    <property type="entry name" value="HhH1"/>
    <property type="match status" value="2"/>
</dbReference>
<dbReference type="GO" id="GO:0006281">
    <property type="term" value="P:DNA repair"/>
    <property type="evidence" value="ECO:0007669"/>
    <property type="project" value="InterPro"/>
</dbReference>
<feature type="domain" description="Helix-hairpin-helix DNA-binding motif class 1" evidence="1">
    <location>
        <begin position="187"/>
        <end position="206"/>
    </location>
</feature>
<dbReference type="InterPro" id="IPR004509">
    <property type="entry name" value="Competence_ComEA_HhH"/>
</dbReference>
<dbReference type="SUPFAM" id="SSF47781">
    <property type="entry name" value="RuvA domain 2-like"/>
    <property type="match status" value="1"/>
</dbReference>
<proteinExistence type="predicted"/>
<dbReference type="RefSeq" id="WP_072917407.1">
    <property type="nucleotide sequence ID" value="NZ_FRAR01000034.1"/>
</dbReference>
<dbReference type="OrthoDB" id="9790239at2"/>
<sequence>MFNLGRKEQLVIIVIAAILLFTAGYRLASRPSPTVELVGSSSSESTPEEGDLLVHVTGAVEKPGLYKLPPGSRVNDAIERAGALPEADLSGLNLAARLKDEHKLIVPSLAPQTEPNEAMPLVAGSVAVTAPVPAGKPSQKTVANTTGKVNINTAGISELDSLPGIGPALAERIIQYRQANGLFQSPQDLMNVSGIGEKKFADLEQLITVQ</sequence>